<keyword evidence="2" id="KW-1185">Reference proteome</keyword>
<dbReference type="Proteomes" id="UP000603457">
    <property type="component" value="Unassembled WGS sequence"/>
</dbReference>
<organism evidence="1 2">
    <name type="scientific">Nostoc spongiaeforme FACHB-130</name>
    <dbReference type="NCBI Taxonomy" id="1357510"/>
    <lineage>
        <taxon>Bacteria</taxon>
        <taxon>Bacillati</taxon>
        <taxon>Cyanobacteriota</taxon>
        <taxon>Cyanophyceae</taxon>
        <taxon>Nostocales</taxon>
        <taxon>Nostocaceae</taxon>
        <taxon>Nostoc</taxon>
    </lineage>
</organism>
<name>A0ABR8FY43_9NOSO</name>
<comment type="caution">
    <text evidence="1">The sequence shown here is derived from an EMBL/GenBank/DDBJ whole genome shotgun (WGS) entry which is preliminary data.</text>
</comment>
<sequence>MSYSDFSLAKVKRDFNLKIIENARFLPEIQPIKPSLYLQEALSEGIPLATATGSEKARSELIISPILLEVRKILERKVSLFSGEDFTVAPDLGLSGVCDFLISRSPEQIFIEAPIIVIIEAKKGDLKPGLGQCAAEMIAAQKFNETNNIPIKTIYGSVSSGTTWRFLKLAEQTLSIDLTNYTVPPVEILLGMLVWMVQEG</sequence>
<dbReference type="EMBL" id="JACJTB010000014">
    <property type="protein sequence ID" value="MBD2595270.1"/>
    <property type="molecule type" value="Genomic_DNA"/>
</dbReference>
<evidence type="ECO:0000313" key="1">
    <source>
        <dbReference type="EMBL" id="MBD2595270.1"/>
    </source>
</evidence>
<accession>A0ABR8FY43</accession>
<evidence type="ECO:0000313" key="2">
    <source>
        <dbReference type="Proteomes" id="UP000603457"/>
    </source>
</evidence>
<gene>
    <name evidence="1" type="ORF">H6G74_13155</name>
</gene>
<protein>
    <recommendedName>
        <fullName evidence="3">Type I restriction enzyme R protein N-terminal domain-containing protein</fullName>
    </recommendedName>
</protein>
<proteinExistence type="predicted"/>
<reference evidence="1 2" key="1">
    <citation type="journal article" date="2020" name="ISME J.">
        <title>Comparative genomics reveals insights into cyanobacterial evolution and habitat adaptation.</title>
        <authorList>
            <person name="Chen M.Y."/>
            <person name="Teng W.K."/>
            <person name="Zhao L."/>
            <person name="Hu C.X."/>
            <person name="Zhou Y.K."/>
            <person name="Han B.P."/>
            <person name="Song L.R."/>
            <person name="Shu W.S."/>
        </authorList>
    </citation>
    <scope>NUCLEOTIDE SEQUENCE [LARGE SCALE GENOMIC DNA]</scope>
    <source>
        <strain evidence="1 2">FACHB-130</strain>
    </source>
</reference>
<evidence type="ECO:0008006" key="3">
    <source>
        <dbReference type="Google" id="ProtNLM"/>
    </source>
</evidence>
<dbReference type="RefSeq" id="WP_190968080.1">
    <property type="nucleotide sequence ID" value="NZ_JACJTB010000014.1"/>
</dbReference>